<gene>
    <name evidence="3" type="primary">menH</name>
    <name evidence="3" type="ORF">IIFEDBNN_00030</name>
</gene>
<dbReference type="InterPro" id="IPR000073">
    <property type="entry name" value="AB_hydrolase_1"/>
</dbReference>
<feature type="domain" description="AB hydrolase-1" evidence="2">
    <location>
        <begin position="13"/>
        <end position="59"/>
    </location>
</feature>
<protein>
    <submittedName>
        <fullName evidence="3">2-succinyl-6-hydroxy-2, 4-cyclohexadiene-1-carboxylate synthase</fullName>
        <ecNumber evidence="3">4.2.99.20</ecNumber>
    </submittedName>
</protein>
<proteinExistence type="predicted"/>
<dbReference type="AlphaFoldDB" id="A0A7G9Z1W2"/>
<dbReference type="InterPro" id="IPR029058">
    <property type="entry name" value="AB_hydrolase_fold"/>
</dbReference>
<dbReference type="EMBL" id="MT631573">
    <property type="protein sequence ID" value="QNO54246.1"/>
    <property type="molecule type" value="Genomic_DNA"/>
</dbReference>
<name>A0A7G9Z1W2_9EURY</name>
<dbReference type="GO" id="GO:0016787">
    <property type="term" value="F:hydrolase activity"/>
    <property type="evidence" value="ECO:0007669"/>
    <property type="project" value="UniProtKB-KW"/>
</dbReference>
<dbReference type="GO" id="GO:0070205">
    <property type="term" value="F:2-succinyl-6-hydroxy-2,4-cyclohexadiene-1-carboxylate synthase activity"/>
    <property type="evidence" value="ECO:0007669"/>
    <property type="project" value="UniProtKB-EC"/>
</dbReference>
<dbReference type="PANTHER" id="PTHR43798:SF31">
    <property type="entry name" value="AB HYDROLASE SUPERFAMILY PROTEIN YCLE"/>
    <property type="match status" value="1"/>
</dbReference>
<dbReference type="InterPro" id="IPR050266">
    <property type="entry name" value="AB_hydrolase_sf"/>
</dbReference>
<evidence type="ECO:0000256" key="1">
    <source>
        <dbReference type="ARBA" id="ARBA00022801"/>
    </source>
</evidence>
<accession>A0A7G9Z1W2</accession>
<dbReference type="SUPFAM" id="SSF53474">
    <property type="entry name" value="alpha/beta-Hydrolases"/>
    <property type="match status" value="1"/>
</dbReference>
<keyword evidence="3" id="KW-0456">Lyase</keyword>
<dbReference type="PANTHER" id="PTHR43798">
    <property type="entry name" value="MONOACYLGLYCEROL LIPASE"/>
    <property type="match status" value="1"/>
</dbReference>
<organism evidence="3">
    <name type="scientific">Candidatus Methanophaga sp. ANME-1 ERB7</name>
    <dbReference type="NCBI Taxonomy" id="2759913"/>
    <lineage>
        <taxon>Archaea</taxon>
        <taxon>Methanobacteriati</taxon>
        <taxon>Methanobacteriota</taxon>
        <taxon>Stenosarchaea group</taxon>
        <taxon>Methanomicrobia</taxon>
        <taxon>Candidatus Methanophagales</taxon>
        <taxon>Candidatus Methanophagaceae</taxon>
        <taxon>Candidatus Methanophaga</taxon>
    </lineage>
</organism>
<sequence length="64" mass="7311">MELYYEAHGDGEPIIFVHGWMDDCSAWDSQIEFFAKKYNVIAYDHRGHGKSDKPKGGYSIQAIS</sequence>
<dbReference type="Pfam" id="PF00561">
    <property type="entry name" value="Abhydrolase_1"/>
    <property type="match status" value="1"/>
</dbReference>
<evidence type="ECO:0000313" key="3">
    <source>
        <dbReference type="EMBL" id="QNO54246.1"/>
    </source>
</evidence>
<dbReference type="Gene3D" id="3.40.50.1820">
    <property type="entry name" value="alpha/beta hydrolase"/>
    <property type="match status" value="1"/>
</dbReference>
<evidence type="ECO:0000259" key="2">
    <source>
        <dbReference type="Pfam" id="PF00561"/>
    </source>
</evidence>
<reference evidence="3" key="1">
    <citation type="submission" date="2020-06" db="EMBL/GenBank/DDBJ databases">
        <title>Unique genomic features of the anaerobic methanotrophic archaea.</title>
        <authorList>
            <person name="Chadwick G.L."/>
            <person name="Skennerton C.T."/>
            <person name="Laso-Perez R."/>
            <person name="Leu A.O."/>
            <person name="Speth D.R."/>
            <person name="Yu H."/>
            <person name="Morgan-Lang C."/>
            <person name="Hatzenpichler R."/>
            <person name="Goudeau D."/>
            <person name="Malmstrom R."/>
            <person name="Brazelton W.J."/>
            <person name="Woyke T."/>
            <person name="Hallam S.J."/>
            <person name="Tyson G.W."/>
            <person name="Wegener G."/>
            <person name="Boetius A."/>
            <person name="Orphan V."/>
        </authorList>
    </citation>
    <scope>NUCLEOTIDE SEQUENCE</scope>
</reference>
<dbReference type="GO" id="GO:0016020">
    <property type="term" value="C:membrane"/>
    <property type="evidence" value="ECO:0007669"/>
    <property type="project" value="TreeGrafter"/>
</dbReference>
<dbReference type="EC" id="4.2.99.20" evidence="3"/>
<keyword evidence="1" id="KW-0378">Hydrolase</keyword>